<dbReference type="Proteomes" id="UP000193560">
    <property type="component" value="Unassembled WGS sequence"/>
</dbReference>
<evidence type="ECO:0000313" key="2">
    <source>
        <dbReference type="EMBL" id="ORZ24520.1"/>
    </source>
</evidence>
<feature type="non-terminal residue" evidence="2">
    <location>
        <position position="187"/>
    </location>
</feature>
<reference evidence="2 3" key="1">
    <citation type="submission" date="2016-07" db="EMBL/GenBank/DDBJ databases">
        <title>Pervasive Adenine N6-methylation of Active Genes in Fungi.</title>
        <authorList>
            <consortium name="DOE Joint Genome Institute"/>
            <person name="Mondo S.J."/>
            <person name="Dannebaum R.O."/>
            <person name="Kuo R.C."/>
            <person name="Labutti K."/>
            <person name="Haridas S."/>
            <person name="Kuo A."/>
            <person name="Salamov A."/>
            <person name="Ahrendt S.R."/>
            <person name="Lipzen A."/>
            <person name="Sullivan W."/>
            <person name="Andreopoulos W.B."/>
            <person name="Clum A."/>
            <person name="Lindquist E."/>
            <person name="Daum C."/>
            <person name="Ramamoorthy G.K."/>
            <person name="Gryganskyi A."/>
            <person name="Culley D."/>
            <person name="Magnuson J.K."/>
            <person name="James T.Y."/>
            <person name="O'Malley M.A."/>
            <person name="Stajich J.E."/>
            <person name="Spatafora J.W."/>
            <person name="Visel A."/>
            <person name="Grigoriev I.V."/>
        </authorList>
    </citation>
    <scope>NUCLEOTIDE SEQUENCE [LARGE SCALE GENOMIC DNA]</scope>
    <source>
        <strain evidence="2 3">NRRL 1336</strain>
    </source>
</reference>
<feature type="compositionally biased region" description="Low complexity" evidence="1">
    <location>
        <begin position="77"/>
        <end position="86"/>
    </location>
</feature>
<accession>A0A1X2IZ00</accession>
<proteinExistence type="predicted"/>
<evidence type="ECO:0000313" key="3">
    <source>
        <dbReference type="Proteomes" id="UP000193560"/>
    </source>
</evidence>
<protein>
    <submittedName>
        <fullName evidence="2">Uncharacterized protein</fullName>
    </submittedName>
</protein>
<keyword evidence="3" id="KW-1185">Reference proteome</keyword>
<dbReference type="EMBL" id="MCGE01000002">
    <property type="protein sequence ID" value="ORZ24520.1"/>
    <property type="molecule type" value="Genomic_DNA"/>
</dbReference>
<feature type="region of interest" description="Disordered" evidence="1">
    <location>
        <begin position="72"/>
        <end position="101"/>
    </location>
</feature>
<organism evidence="2 3">
    <name type="scientific">Absidia repens</name>
    <dbReference type="NCBI Taxonomy" id="90262"/>
    <lineage>
        <taxon>Eukaryota</taxon>
        <taxon>Fungi</taxon>
        <taxon>Fungi incertae sedis</taxon>
        <taxon>Mucoromycota</taxon>
        <taxon>Mucoromycotina</taxon>
        <taxon>Mucoromycetes</taxon>
        <taxon>Mucorales</taxon>
        <taxon>Cunninghamellaceae</taxon>
        <taxon>Absidia</taxon>
    </lineage>
</organism>
<name>A0A1X2IZ00_9FUNG</name>
<dbReference type="AlphaFoldDB" id="A0A1X2IZ00"/>
<gene>
    <name evidence="2" type="ORF">BCR42DRAFT_403118</name>
</gene>
<comment type="caution">
    <text evidence="2">The sequence shown here is derived from an EMBL/GenBank/DDBJ whole genome shotgun (WGS) entry which is preliminary data.</text>
</comment>
<evidence type="ECO:0000256" key="1">
    <source>
        <dbReference type="SAM" id="MobiDB-lite"/>
    </source>
</evidence>
<sequence>MLDRISNGSNTSRWSRQMKRLSAPFQQWPWSSHSVHLHSSMPIQGGPSQTYAGKTGSGVTTATFGQLKITNNQPSSQQQQQQQQQQILEVTDDDDGDEKSQNRDGIVIFTMEAYSIPNNNSSKHSSSAGPGADLDNPSPHVVALRFVKIKGSSKVYKLATGWISGVLSSSVSSSIAGGTPTSSSMNV</sequence>
<dbReference type="STRING" id="90262.A0A1X2IZ00"/>